<evidence type="ECO:0000313" key="3">
    <source>
        <dbReference type="Proteomes" id="UP000195221"/>
    </source>
</evidence>
<dbReference type="Proteomes" id="UP000195221">
    <property type="component" value="Unassembled WGS sequence"/>
</dbReference>
<protein>
    <submittedName>
        <fullName evidence="2">N-ethylmaleimide reductase</fullName>
    </submittedName>
</protein>
<dbReference type="Pfam" id="PF00724">
    <property type="entry name" value="Oxidored_FMN"/>
    <property type="match status" value="1"/>
</dbReference>
<gene>
    <name evidence="2" type="ORF">PAMC26577_21855</name>
</gene>
<dbReference type="AlphaFoldDB" id="A0A242MLL3"/>
<dbReference type="Gene3D" id="3.20.20.70">
    <property type="entry name" value="Aldolase class I"/>
    <property type="match status" value="1"/>
</dbReference>
<dbReference type="InterPro" id="IPR001155">
    <property type="entry name" value="OxRdtase_FMN_N"/>
</dbReference>
<dbReference type="EMBL" id="NBTZ01000095">
    <property type="protein sequence ID" value="OTP72143.1"/>
    <property type="molecule type" value="Genomic_DNA"/>
</dbReference>
<feature type="domain" description="NADH:flavin oxidoreductase/NADH oxidase N-terminal" evidence="1">
    <location>
        <begin position="3"/>
        <end position="44"/>
    </location>
</feature>
<dbReference type="InterPro" id="IPR013785">
    <property type="entry name" value="Aldolase_TIM"/>
</dbReference>
<dbReference type="SUPFAM" id="SSF51395">
    <property type="entry name" value="FMN-linked oxidoreductases"/>
    <property type="match status" value="1"/>
</dbReference>
<reference evidence="2 3" key="1">
    <citation type="submission" date="2017-03" db="EMBL/GenBank/DDBJ databases">
        <title>Genome analysis of strain PAMC 26577.</title>
        <authorList>
            <person name="Oh H.-M."/>
            <person name="Yang J.-A."/>
        </authorList>
    </citation>
    <scope>NUCLEOTIDE SEQUENCE [LARGE SCALE GENOMIC DNA]</scope>
    <source>
        <strain evidence="2 3">PAMC 26577</strain>
    </source>
</reference>
<organism evidence="2 3">
    <name type="scientific">Caballeronia sordidicola</name>
    <name type="common">Burkholderia sordidicola</name>
    <dbReference type="NCBI Taxonomy" id="196367"/>
    <lineage>
        <taxon>Bacteria</taxon>
        <taxon>Pseudomonadati</taxon>
        <taxon>Pseudomonadota</taxon>
        <taxon>Betaproteobacteria</taxon>
        <taxon>Burkholderiales</taxon>
        <taxon>Burkholderiaceae</taxon>
        <taxon>Caballeronia</taxon>
    </lineage>
</organism>
<proteinExistence type="predicted"/>
<name>A0A242MLL3_CABSO</name>
<dbReference type="GO" id="GO:0016491">
    <property type="term" value="F:oxidoreductase activity"/>
    <property type="evidence" value="ECO:0007669"/>
    <property type="project" value="InterPro"/>
</dbReference>
<accession>A0A242MLL3</accession>
<dbReference type="GO" id="GO:0010181">
    <property type="term" value="F:FMN binding"/>
    <property type="evidence" value="ECO:0007669"/>
    <property type="project" value="InterPro"/>
</dbReference>
<dbReference type="PANTHER" id="PTHR22893">
    <property type="entry name" value="NADH OXIDOREDUCTASE-RELATED"/>
    <property type="match status" value="1"/>
</dbReference>
<sequence>MVNNGYDRQMAIDAVASGRADLVSFGRLFMANPDLVERLRVNGPLNDLMGPETFYGGGAHGYIDYPTLEDSGAAIALA</sequence>
<dbReference type="GO" id="GO:0005829">
    <property type="term" value="C:cytosol"/>
    <property type="evidence" value="ECO:0007669"/>
    <property type="project" value="TreeGrafter"/>
</dbReference>
<evidence type="ECO:0000313" key="2">
    <source>
        <dbReference type="EMBL" id="OTP72143.1"/>
    </source>
</evidence>
<comment type="caution">
    <text evidence="2">The sequence shown here is derived from an EMBL/GenBank/DDBJ whole genome shotgun (WGS) entry which is preliminary data.</text>
</comment>
<dbReference type="PANTHER" id="PTHR22893:SF91">
    <property type="entry name" value="NADPH DEHYDROGENASE 2-RELATED"/>
    <property type="match status" value="1"/>
</dbReference>
<evidence type="ECO:0000259" key="1">
    <source>
        <dbReference type="Pfam" id="PF00724"/>
    </source>
</evidence>
<dbReference type="InterPro" id="IPR045247">
    <property type="entry name" value="Oye-like"/>
</dbReference>